<reference evidence="5" key="1">
    <citation type="submission" date="2019-08" db="EMBL/GenBank/DDBJ databases">
        <title>The improved chromosome-level genome for the pearl oyster Pinctada fucata martensii using PacBio sequencing and Hi-C.</title>
        <authorList>
            <person name="Zheng Z."/>
        </authorList>
    </citation>
    <scope>NUCLEOTIDE SEQUENCE</scope>
    <source>
        <strain evidence="5">ZZ-2019</strain>
        <tissue evidence="5">Adductor muscle</tissue>
    </source>
</reference>
<protein>
    <recommendedName>
        <fullName evidence="4">Sushi domain-containing protein</fullName>
    </recommendedName>
</protein>
<keyword evidence="3" id="KW-0472">Membrane</keyword>
<gene>
    <name evidence="5" type="ORF">FSP39_011700</name>
</gene>
<dbReference type="SUPFAM" id="SSF57535">
    <property type="entry name" value="Complement control module/SCR domain"/>
    <property type="match status" value="1"/>
</dbReference>
<keyword evidence="3" id="KW-1133">Transmembrane helix</keyword>
<dbReference type="CDD" id="cd00033">
    <property type="entry name" value="CCP"/>
    <property type="match status" value="1"/>
</dbReference>
<comment type="caution">
    <text evidence="2">Lacks conserved residue(s) required for the propagation of feature annotation.</text>
</comment>
<keyword evidence="3" id="KW-0812">Transmembrane</keyword>
<evidence type="ECO:0000313" key="6">
    <source>
        <dbReference type="Proteomes" id="UP001186944"/>
    </source>
</evidence>
<evidence type="ECO:0000256" key="3">
    <source>
        <dbReference type="SAM" id="Phobius"/>
    </source>
</evidence>
<keyword evidence="1" id="KW-1015">Disulfide bond</keyword>
<dbReference type="EMBL" id="VSWD01000005">
    <property type="protein sequence ID" value="KAK3102484.1"/>
    <property type="molecule type" value="Genomic_DNA"/>
</dbReference>
<dbReference type="AlphaFoldDB" id="A0AA88YCF6"/>
<evidence type="ECO:0000259" key="4">
    <source>
        <dbReference type="PROSITE" id="PS50923"/>
    </source>
</evidence>
<evidence type="ECO:0000256" key="1">
    <source>
        <dbReference type="ARBA" id="ARBA00023157"/>
    </source>
</evidence>
<dbReference type="Pfam" id="PF00084">
    <property type="entry name" value="Sushi"/>
    <property type="match status" value="1"/>
</dbReference>
<feature type="domain" description="Sushi" evidence="4">
    <location>
        <begin position="5"/>
        <end position="65"/>
    </location>
</feature>
<dbReference type="Proteomes" id="UP001186944">
    <property type="component" value="Unassembled WGS sequence"/>
</dbReference>
<dbReference type="PROSITE" id="PS50923">
    <property type="entry name" value="SUSHI"/>
    <property type="match status" value="1"/>
</dbReference>
<accession>A0AA88YCF6</accession>
<evidence type="ECO:0000313" key="5">
    <source>
        <dbReference type="EMBL" id="KAK3102484.1"/>
    </source>
</evidence>
<dbReference type="Gene3D" id="2.10.70.10">
    <property type="entry name" value="Complement Module, domain 1"/>
    <property type="match status" value="1"/>
</dbReference>
<organism evidence="5 6">
    <name type="scientific">Pinctada imbricata</name>
    <name type="common">Atlantic pearl-oyster</name>
    <name type="synonym">Pinctada martensii</name>
    <dbReference type="NCBI Taxonomy" id="66713"/>
    <lineage>
        <taxon>Eukaryota</taxon>
        <taxon>Metazoa</taxon>
        <taxon>Spiralia</taxon>
        <taxon>Lophotrochozoa</taxon>
        <taxon>Mollusca</taxon>
        <taxon>Bivalvia</taxon>
        <taxon>Autobranchia</taxon>
        <taxon>Pteriomorphia</taxon>
        <taxon>Pterioida</taxon>
        <taxon>Pterioidea</taxon>
        <taxon>Pteriidae</taxon>
        <taxon>Pinctada</taxon>
    </lineage>
</organism>
<keyword evidence="2" id="KW-0768">Sushi</keyword>
<dbReference type="InterPro" id="IPR000436">
    <property type="entry name" value="Sushi_SCR_CCP_dom"/>
</dbReference>
<proteinExistence type="predicted"/>
<name>A0AA88YCF6_PINIB</name>
<feature type="transmembrane region" description="Helical" evidence="3">
    <location>
        <begin position="83"/>
        <end position="111"/>
    </location>
</feature>
<dbReference type="SMART" id="SM00032">
    <property type="entry name" value="CCP"/>
    <property type="match status" value="1"/>
</dbReference>
<evidence type="ECO:0000256" key="2">
    <source>
        <dbReference type="PROSITE-ProRule" id="PRU00302"/>
    </source>
</evidence>
<sequence length="201" mass="22355">MTDSYNCSDPSSLTDGFFVIAKSYYVHGDKVYYYCKQNFYLEGNPIRECSGYTGNWTGSSPTCTAEPTTATTTTTEATSTDPWVYMSAGLSGFLALFLILCLIAIIIRFCVKVCRQTKRKMGNQEEIVTGCCFFCCTDCENACKKHIQKIEKKKYRSAGIQSMIDLGPPPPAVHVPRKVAVDVPGWKPSKNPYRPNNTSTN</sequence>
<comment type="caution">
    <text evidence="5">The sequence shown here is derived from an EMBL/GenBank/DDBJ whole genome shotgun (WGS) entry which is preliminary data.</text>
</comment>
<dbReference type="InterPro" id="IPR035976">
    <property type="entry name" value="Sushi/SCR/CCP_sf"/>
</dbReference>
<keyword evidence="6" id="KW-1185">Reference proteome</keyword>